<comment type="similarity">
    <text evidence="2 7">Belongs to the ExbD/TolR family.</text>
</comment>
<evidence type="ECO:0000256" key="4">
    <source>
        <dbReference type="ARBA" id="ARBA00022692"/>
    </source>
</evidence>
<evidence type="ECO:0000256" key="1">
    <source>
        <dbReference type="ARBA" id="ARBA00004162"/>
    </source>
</evidence>
<dbReference type="Proteomes" id="UP000651977">
    <property type="component" value="Unassembled WGS sequence"/>
</dbReference>
<dbReference type="PANTHER" id="PTHR30558">
    <property type="entry name" value="EXBD MEMBRANE COMPONENT OF PMF-DRIVEN MACROMOLECULE IMPORT SYSTEM"/>
    <property type="match status" value="1"/>
</dbReference>
<evidence type="ECO:0000256" key="8">
    <source>
        <dbReference type="SAM" id="Phobius"/>
    </source>
</evidence>
<protein>
    <submittedName>
        <fullName evidence="9">Biopolymer transporter protein ExbD</fullName>
    </submittedName>
</protein>
<dbReference type="RefSeq" id="WP_055734560.1">
    <property type="nucleotide sequence ID" value="NZ_BMDY01000041.1"/>
</dbReference>
<keyword evidence="5 8" id="KW-1133">Transmembrane helix</keyword>
<keyword evidence="7" id="KW-0813">Transport</keyword>
<evidence type="ECO:0000256" key="5">
    <source>
        <dbReference type="ARBA" id="ARBA00022989"/>
    </source>
</evidence>
<keyword evidence="10" id="KW-1185">Reference proteome</keyword>
<sequence length="140" mass="15736">MIKAEDQNSGFSMVPDLTALLDIIFIVLVFLLLTANSRVYQMDMDLPTTRNQQAQVAEQPAVIQISLFQASPTWGIAQQRYQQFDEFAAALKQQLTQQSAASVSLASEPQVSVEQLLKLLELLQQLNIETTQILMEKNHD</sequence>
<keyword evidence="7" id="KW-0653">Protein transport</keyword>
<dbReference type="Pfam" id="PF02472">
    <property type="entry name" value="ExbD"/>
    <property type="match status" value="1"/>
</dbReference>
<dbReference type="EMBL" id="BMDY01000041">
    <property type="protein sequence ID" value="GGB21417.1"/>
    <property type="molecule type" value="Genomic_DNA"/>
</dbReference>
<accession>A0ABQ1I6G1</accession>
<keyword evidence="6 8" id="KW-0472">Membrane</keyword>
<evidence type="ECO:0000256" key="3">
    <source>
        <dbReference type="ARBA" id="ARBA00022475"/>
    </source>
</evidence>
<comment type="subcellular location">
    <subcellularLocation>
        <location evidence="1">Cell membrane</location>
        <topology evidence="1">Single-pass membrane protein</topology>
    </subcellularLocation>
    <subcellularLocation>
        <location evidence="7">Cell membrane</location>
        <topology evidence="7">Single-pass type II membrane protein</topology>
    </subcellularLocation>
</comment>
<feature type="transmembrane region" description="Helical" evidence="8">
    <location>
        <begin position="17"/>
        <end position="35"/>
    </location>
</feature>
<dbReference type="InterPro" id="IPR003400">
    <property type="entry name" value="ExbD"/>
</dbReference>
<organism evidence="9 10">
    <name type="scientific">Agarivorans gilvus</name>
    <dbReference type="NCBI Taxonomy" id="680279"/>
    <lineage>
        <taxon>Bacteria</taxon>
        <taxon>Pseudomonadati</taxon>
        <taxon>Pseudomonadota</taxon>
        <taxon>Gammaproteobacteria</taxon>
        <taxon>Alteromonadales</taxon>
        <taxon>Alteromonadaceae</taxon>
        <taxon>Agarivorans</taxon>
    </lineage>
</organism>
<name>A0ABQ1I6G1_9ALTE</name>
<keyword evidence="3" id="KW-1003">Cell membrane</keyword>
<evidence type="ECO:0000313" key="10">
    <source>
        <dbReference type="Proteomes" id="UP000651977"/>
    </source>
</evidence>
<dbReference type="PANTHER" id="PTHR30558:SF15">
    <property type="entry name" value="BIOPOLYMER TRANSPORT PROTEIN EXBD1"/>
    <property type="match status" value="1"/>
</dbReference>
<evidence type="ECO:0000256" key="6">
    <source>
        <dbReference type="ARBA" id="ARBA00023136"/>
    </source>
</evidence>
<comment type="caution">
    <text evidence="9">The sequence shown here is derived from an EMBL/GenBank/DDBJ whole genome shotgun (WGS) entry which is preliminary data.</text>
</comment>
<reference evidence="10" key="1">
    <citation type="journal article" date="2019" name="Int. J. Syst. Evol. Microbiol.">
        <title>The Global Catalogue of Microorganisms (GCM) 10K type strain sequencing project: providing services to taxonomists for standard genome sequencing and annotation.</title>
        <authorList>
            <consortium name="The Broad Institute Genomics Platform"/>
            <consortium name="The Broad Institute Genome Sequencing Center for Infectious Disease"/>
            <person name="Wu L."/>
            <person name="Ma J."/>
        </authorList>
    </citation>
    <scope>NUCLEOTIDE SEQUENCE [LARGE SCALE GENOMIC DNA]</scope>
    <source>
        <strain evidence="10">CGMCC 1.10131</strain>
    </source>
</reference>
<evidence type="ECO:0000256" key="2">
    <source>
        <dbReference type="ARBA" id="ARBA00005811"/>
    </source>
</evidence>
<evidence type="ECO:0000256" key="7">
    <source>
        <dbReference type="RuleBase" id="RU003879"/>
    </source>
</evidence>
<evidence type="ECO:0000313" key="9">
    <source>
        <dbReference type="EMBL" id="GGB21417.1"/>
    </source>
</evidence>
<gene>
    <name evidence="9" type="primary">exbD</name>
    <name evidence="9" type="ORF">GCM10007414_38510</name>
</gene>
<proteinExistence type="inferred from homology"/>
<keyword evidence="4 7" id="KW-0812">Transmembrane</keyword>